<evidence type="ECO:0000256" key="8">
    <source>
        <dbReference type="ARBA" id="ARBA00023204"/>
    </source>
</evidence>
<dbReference type="RefSeq" id="WP_168036537.1">
    <property type="nucleotide sequence ID" value="NZ_JAATJH010000002.1"/>
</dbReference>
<dbReference type="InterPro" id="IPR036101">
    <property type="entry name" value="CarD-like/TRCF_RID_sf"/>
</dbReference>
<comment type="function">
    <text evidence="9">Couples transcription and DNA repair by recognizing RNA polymerase (RNAP) stalled at DNA lesions. Mediates ATP-dependent release of RNAP and its truncated transcript from the DNA, and recruitment of nucleotide excision repair machinery to the damaged site.</text>
</comment>
<dbReference type="EC" id="3.6.4.-" evidence="9"/>
<keyword evidence="3 9" id="KW-0227">DNA damage</keyword>
<dbReference type="EMBL" id="JAATJH010000002">
    <property type="protein sequence ID" value="NJC25753.1"/>
    <property type="molecule type" value="Genomic_DNA"/>
</dbReference>
<evidence type="ECO:0000313" key="12">
    <source>
        <dbReference type="EMBL" id="NJC25753.1"/>
    </source>
</evidence>
<dbReference type="Pfam" id="PF03461">
    <property type="entry name" value="TRCF"/>
    <property type="match status" value="1"/>
</dbReference>
<dbReference type="HAMAP" id="MF_00969">
    <property type="entry name" value="TRCF"/>
    <property type="match status" value="1"/>
</dbReference>
<dbReference type="Gene3D" id="2.40.10.170">
    <property type="match status" value="1"/>
</dbReference>
<protein>
    <recommendedName>
        <fullName evidence="9">Transcription-repair-coupling factor</fullName>
        <shortName evidence="9">TRCF</shortName>
        <ecNumber evidence="9">3.6.4.-</ecNumber>
    </recommendedName>
</protein>
<dbReference type="Gene3D" id="3.90.1150.50">
    <property type="entry name" value="Transcription-repair-coupling factor, D7 domain"/>
    <property type="match status" value="1"/>
</dbReference>
<evidence type="ECO:0000256" key="4">
    <source>
        <dbReference type="ARBA" id="ARBA00022801"/>
    </source>
</evidence>
<dbReference type="InterPro" id="IPR003711">
    <property type="entry name" value="CarD-like/TRCF_RID"/>
</dbReference>
<dbReference type="SMART" id="SM00982">
    <property type="entry name" value="TRCF"/>
    <property type="match status" value="1"/>
</dbReference>
<feature type="domain" description="Helicase C-terminal" evidence="11">
    <location>
        <begin position="754"/>
        <end position="916"/>
    </location>
</feature>
<keyword evidence="5 12" id="KW-0347">Helicase</keyword>
<keyword evidence="8 9" id="KW-0234">DNA repair</keyword>
<organism evidence="12 13">
    <name type="scientific">Neolewinella antarctica</name>
    <dbReference type="NCBI Taxonomy" id="442734"/>
    <lineage>
        <taxon>Bacteria</taxon>
        <taxon>Pseudomonadati</taxon>
        <taxon>Bacteroidota</taxon>
        <taxon>Saprospiria</taxon>
        <taxon>Saprospirales</taxon>
        <taxon>Lewinellaceae</taxon>
        <taxon>Neolewinella</taxon>
    </lineage>
</organism>
<dbReference type="SUPFAM" id="SSF52540">
    <property type="entry name" value="P-loop containing nucleoside triphosphate hydrolases"/>
    <property type="match status" value="3"/>
</dbReference>
<comment type="similarity">
    <text evidence="9">In the C-terminal section; belongs to the helicase family. RecG subfamily.</text>
</comment>
<name>A0ABX0X9U8_9BACT</name>
<evidence type="ECO:0000256" key="2">
    <source>
        <dbReference type="ARBA" id="ARBA00022741"/>
    </source>
</evidence>
<dbReference type="InterPro" id="IPR041471">
    <property type="entry name" value="UvrB_inter"/>
</dbReference>
<dbReference type="Gene3D" id="3.30.2060.10">
    <property type="entry name" value="Penicillin-binding protein 1b domain"/>
    <property type="match status" value="1"/>
</dbReference>
<dbReference type="InterPro" id="IPR047112">
    <property type="entry name" value="RecG/Mfd"/>
</dbReference>
<evidence type="ECO:0000256" key="9">
    <source>
        <dbReference type="HAMAP-Rule" id="MF_00969"/>
    </source>
</evidence>
<feature type="domain" description="Helicase ATP-binding" evidence="10">
    <location>
        <begin position="580"/>
        <end position="741"/>
    </location>
</feature>
<dbReference type="SMART" id="SM01058">
    <property type="entry name" value="CarD_TRCF"/>
    <property type="match status" value="1"/>
</dbReference>
<evidence type="ECO:0000256" key="5">
    <source>
        <dbReference type="ARBA" id="ARBA00022806"/>
    </source>
</evidence>
<dbReference type="Gene3D" id="3.40.50.11180">
    <property type="match status" value="1"/>
</dbReference>
<dbReference type="Pfam" id="PF17757">
    <property type="entry name" value="UvrB_inter"/>
    <property type="match status" value="1"/>
</dbReference>
<dbReference type="SMART" id="SM00487">
    <property type="entry name" value="DEXDc"/>
    <property type="match status" value="1"/>
</dbReference>
<dbReference type="PROSITE" id="PS51194">
    <property type="entry name" value="HELICASE_CTER"/>
    <property type="match status" value="1"/>
</dbReference>
<evidence type="ECO:0000259" key="11">
    <source>
        <dbReference type="PROSITE" id="PS51194"/>
    </source>
</evidence>
<dbReference type="SUPFAM" id="SSF143517">
    <property type="entry name" value="TRCF domain-like"/>
    <property type="match status" value="1"/>
</dbReference>
<dbReference type="InterPro" id="IPR004576">
    <property type="entry name" value="Mfd"/>
</dbReference>
<dbReference type="PANTHER" id="PTHR47964:SF1">
    <property type="entry name" value="ATP-DEPENDENT DNA HELICASE HOMOLOG RECG, CHLOROPLASTIC"/>
    <property type="match status" value="1"/>
</dbReference>
<dbReference type="Pfam" id="PF00270">
    <property type="entry name" value="DEAD"/>
    <property type="match status" value="1"/>
</dbReference>
<reference evidence="12 13" key="1">
    <citation type="submission" date="2020-03" db="EMBL/GenBank/DDBJ databases">
        <title>Genomic Encyclopedia of Type Strains, Phase IV (KMG-IV): sequencing the most valuable type-strain genomes for metagenomic binning, comparative biology and taxonomic classification.</title>
        <authorList>
            <person name="Goeker M."/>
        </authorList>
    </citation>
    <scope>NUCLEOTIDE SEQUENCE [LARGE SCALE GENOMIC DNA]</scope>
    <source>
        <strain evidence="12 13">DSM 105096</strain>
    </source>
</reference>
<dbReference type="PROSITE" id="PS51192">
    <property type="entry name" value="HELICASE_ATP_BIND_1"/>
    <property type="match status" value="1"/>
</dbReference>
<evidence type="ECO:0000256" key="6">
    <source>
        <dbReference type="ARBA" id="ARBA00022840"/>
    </source>
</evidence>
<evidence type="ECO:0000256" key="1">
    <source>
        <dbReference type="ARBA" id="ARBA00022490"/>
    </source>
</evidence>
<keyword evidence="4 9" id="KW-0378">Hydrolase</keyword>
<dbReference type="Proteomes" id="UP000770785">
    <property type="component" value="Unassembled WGS sequence"/>
</dbReference>
<dbReference type="GO" id="GO:0016787">
    <property type="term" value="F:hydrolase activity"/>
    <property type="evidence" value="ECO:0007669"/>
    <property type="project" value="UniProtKB-KW"/>
</dbReference>
<sequence>MPTPNPAEAILTRYADSPRIADLTKHTRENKGARLQLKGLAGALESFLIAGSYRKAGGHYLIVATDKEEAAYIQNTISALLPKKQIRLMPDSFRRPLYFEVLDHTNVLLRTETINYLTHSRSKGEIVVTYPEALFEQVVAPAELTNARIELTKGENLDVDTIIEILVEYGFSRQEFVYEPGQFSIRGGIVDIFSYGNEYPYRIELFDEEIESIRTFDPMEQLSQDNVEYVSIVPNINTKFGRDQKTSIFEVLPENTTIWMKDFQLLMDKLNEAYEKANAFAKNLTIVDDEELKQLFNDRAFIRPGEVLQDVEGKPIVFFTDYKQPMKMTKTIDCRAKPQPSFNKNMDLLIRKLLENTSGGLTNYLFASNPKQIERFYSIFKDLEASVRFEPLNLAIHAGFTDPEMQAAFYTDHQIFERYHRYRIRKGFTKDRALNLRMLRDLSPGDLVVHLDHGVGRFSGLEKLEVAGRTQESVRLIYKNNDVLYVSINTLNKLSKFTGKEGSLPRLDKIGGDAWKNMKARTKKKMKDMAGELIKLYAKRKAAPGHAFPADGHLQNEMEANFMYEDTPDQLTATNATKGDMQKDYPMDRLICGDVGFGKTEIALRAAFKAAEDGKQVAILVPTTILALQHYRTFKERLEPFGIVVDYVNRFRSAKEKTQIYKDLKEGKIDLVIGTHAILSKRVGFKDLGLLVIDEEQKFGVKAKEKLRSIQVNVDTLTLTATPIPRTLQFSLMNARDMSVLRTAPLNRQPIHTEVRQFDEAIIKEAIENEVFRGGQAFFVHNRVKSLQDMAVMLRKLCPDVQFAVAHGQMDPKNLEKTLIEFIDRKFEVLICTNIIETGLDISNANTIIINNSHQFGLSDLHQLRGRVGRSNKKAYCYLIAPPLSVLTSEARKRLRTLEEHSDLGSGFDIAMKDLDIRGAGNLLGGEQSGFISDMGYETYQRILEEAVRELKQGEFRDVFAEQLQEVSNFVTDVTVETDTEMHIPTLYVESTQERLRLYQELDKLSTEEELAKFASGLADRFGKIPREVEELFDGLRLRWLCRELGFDRVVLKNDKLICMFVEDAQSLYYESPTFGALNDTLAKDGVMRGLKLKQSTRRLSMIKNNVKSLAAAQDVLEGLGARVQMVLSEEKAEALS</sequence>
<evidence type="ECO:0000256" key="7">
    <source>
        <dbReference type="ARBA" id="ARBA00023125"/>
    </source>
</evidence>
<comment type="subcellular location">
    <subcellularLocation>
        <location evidence="9">Cytoplasm</location>
    </subcellularLocation>
</comment>
<dbReference type="NCBIfam" id="TIGR00580">
    <property type="entry name" value="mfd"/>
    <property type="match status" value="1"/>
</dbReference>
<gene>
    <name evidence="9" type="primary">mfd</name>
    <name evidence="12" type="ORF">GGR27_001252</name>
</gene>
<keyword evidence="7 9" id="KW-0238">DNA-binding</keyword>
<proteinExistence type="inferred from homology"/>
<keyword evidence="2 9" id="KW-0547">Nucleotide-binding</keyword>
<dbReference type="SUPFAM" id="SSF141259">
    <property type="entry name" value="CarD-like"/>
    <property type="match status" value="1"/>
</dbReference>
<dbReference type="SMART" id="SM00490">
    <property type="entry name" value="HELICc"/>
    <property type="match status" value="1"/>
</dbReference>
<evidence type="ECO:0000256" key="3">
    <source>
        <dbReference type="ARBA" id="ARBA00022763"/>
    </source>
</evidence>
<comment type="caution">
    <text evidence="12">The sequence shown here is derived from an EMBL/GenBank/DDBJ whole genome shotgun (WGS) entry which is preliminary data.</text>
</comment>
<dbReference type="InterPro" id="IPR037235">
    <property type="entry name" value="TRCF-like_C_D7"/>
</dbReference>
<comment type="similarity">
    <text evidence="9">In the N-terminal section; belongs to the UvrB family.</text>
</comment>
<dbReference type="InterPro" id="IPR014001">
    <property type="entry name" value="Helicase_ATP-bd"/>
</dbReference>
<accession>A0ABX0X9U8</accession>
<keyword evidence="13" id="KW-1185">Reference proteome</keyword>
<dbReference type="InterPro" id="IPR011545">
    <property type="entry name" value="DEAD/DEAH_box_helicase_dom"/>
</dbReference>
<dbReference type="Pfam" id="PF02559">
    <property type="entry name" value="CarD_TRCF_RID"/>
    <property type="match status" value="1"/>
</dbReference>
<dbReference type="Pfam" id="PF00271">
    <property type="entry name" value="Helicase_C"/>
    <property type="match status" value="1"/>
</dbReference>
<dbReference type="InterPro" id="IPR005118">
    <property type="entry name" value="TRCF_C"/>
</dbReference>
<evidence type="ECO:0000313" key="13">
    <source>
        <dbReference type="Proteomes" id="UP000770785"/>
    </source>
</evidence>
<dbReference type="Gene3D" id="3.40.50.300">
    <property type="entry name" value="P-loop containing nucleotide triphosphate hydrolases"/>
    <property type="match status" value="2"/>
</dbReference>
<evidence type="ECO:0000259" key="10">
    <source>
        <dbReference type="PROSITE" id="PS51192"/>
    </source>
</evidence>
<keyword evidence="1 9" id="KW-0963">Cytoplasm</keyword>
<dbReference type="CDD" id="cd17991">
    <property type="entry name" value="DEXHc_TRCF"/>
    <property type="match status" value="1"/>
</dbReference>
<dbReference type="InterPro" id="IPR001650">
    <property type="entry name" value="Helicase_C-like"/>
</dbReference>
<dbReference type="GO" id="GO:0004386">
    <property type="term" value="F:helicase activity"/>
    <property type="evidence" value="ECO:0007669"/>
    <property type="project" value="UniProtKB-KW"/>
</dbReference>
<dbReference type="InterPro" id="IPR027417">
    <property type="entry name" value="P-loop_NTPase"/>
</dbReference>
<keyword evidence="6 9" id="KW-0067">ATP-binding</keyword>
<dbReference type="PANTHER" id="PTHR47964">
    <property type="entry name" value="ATP-DEPENDENT DNA HELICASE HOMOLOG RECG, CHLOROPLASTIC"/>
    <property type="match status" value="1"/>
</dbReference>